<evidence type="ECO:0000313" key="1">
    <source>
        <dbReference type="EMBL" id="KAJ8686507.1"/>
    </source>
</evidence>
<protein>
    <submittedName>
        <fullName evidence="1">Uncharacterized protein</fullName>
    </submittedName>
</protein>
<evidence type="ECO:0000313" key="2">
    <source>
        <dbReference type="Proteomes" id="UP001239111"/>
    </source>
</evidence>
<name>A0ACC2PSV8_9HYME</name>
<feature type="non-terminal residue" evidence="1">
    <location>
        <position position="277"/>
    </location>
</feature>
<gene>
    <name evidence="1" type="ORF">QAD02_022301</name>
</gene>
<sequence>DVKATMQKNWLITTNELGPDGDTYRDILLDMASKAHNYTRRYGILMYSTASMYFMSPFAGMQNDNVRARKYPFFGWYYFDKDSDLIYALCYISQLMIGVVVGTCNYAMDSIFLVAVYHCCAQLRMIQYDVQKLGQTGHCSHEEIAHLVRKHQMEIRTSRKLEIIFNGCSVQQLMVSCVIICIIGFKLIIALSEGGSEFLVYIAFMFVALLQIFLYCKPGDELISQSIAVADATYQSLWRRLDVELVRKVSMMILRSQRPLKMTAGSFLVLSMPNFTK</sequence>
<proteinExistence type="predicted"/>
<accession>A0ACC2PSV8</accession>
<feature type="non-terminal residue" evidence="1">
    <location>
        <position position="1"/>
    </location>
</feature>
<reference evidence="1" key="1">
    <citation type="submission" date="2023-04" db="EMBL/GenBank/DDBJ databases">
        <title>A chromosome-level genome assembly of the parasitoid wasp Eretmocerus hayati.</title>
        <authorList>
            <person name="Zhong Y."/>
            <person name="Liu S."/>
            <person name="Liu Y."/>
        </authorList>
    </citation>
    <scope>NUCLEOTIDE SEQUENCE</scope>
    <source>
        <strain evidence="1">ZJU_SS_LIU_2023</strain>
    </source>
</reference>
<dbReference type="EMBL" id="CM056741">
    <property type="protein sequence ID" value="KAJ8686507.1"/>
    <property type="molecule type" value="Genomic_DNA"/>
</dbReference>
<dbReference type="Proteomes" id="UP001239111">
    <property type="component" value="Chromosome 1"/>
</dbReference>
<comment type="caution">
    <text evidence="1">The sequence shown here is derived from an EMBL/GenBank/DDBJ whole genome shotgun (WGS) entry which is preliminary data.</text>
</comment>
<keyword evidence="2" id="KW-1185">Reference proteome</keyword>
<organism evidence="1 2">
    <name type="scientific">Eretmocerus hayati</name>
    <dbReference type="NCBI Taxonomy" id="131215"/>
    <lineage>
        <taxon>Eukaryota</taxon>
        <taxon>Metazoa</taxon>
        <taxon>Ecdysozoa</taxon>
        <taxon>Arthropoda</taxon>
        <taxon>Hexapoda</taxon>
        <taxon>Insecta</taxon>
        <taxon>Pterygota</taxon>
        <taxon>Neoptera</taxon>
        <taxon>Endopterygota</taxon>
        <taxon>Hymenoptera</taxon>
        <taxon>Apocrita</taxon>
        <taxon>Proctotrupomorpha</taxon>
        <taxon>Chalcidoidea</taxon>
        <taxon>Aphelinidae</taxon>
        <taxon>Aphelininae</taxon>
        <taxon>Eretmocerus</taxon>
    </lineage>
</organism>